<sequence>MKKIFLIAGAVFSIYSCSRLDDNISPNAVPDGNVPARQKLAAAETSTFDAQTGDLIELSNFWMNTTAGNNYQWANVYPNESSLNLNSAFRNQLWNNTYLSVANLQAIIDGSSAKSLPLHVAIAKILKANYLHYIVDFYSDAPYFDAFKQQSNLAPKYDKGEAIYMDLIKGVNEAIDAIDNTPINSDTQVKASEDVIFGGSSQIAKWRQFANSIKLRMLLRMSNATDGAVKSFVTSELAKLNNDKVPFATRFVTYNVTINPGYNAGSNQGLNPFFRRYGAVDVSGTDNDTYTQIRVSEHYAKLINGDASKPTAGIVDPRGVKQFIAIDGELVGTPQGNGKIAGASQDDFSALGGNLNKSASNTLGGLDNGYLMLASEGNFLLAEAAIVYPQYFSNGKIYFEQGIRDSFTFWGLTSAQAATYITAITGNTHLGWDAAGNKLEPLQYQRLFALANYRPMETYLNYIKTGFPETPLASNAQQPRKPYRLIYPVSEYTGNSSNVPNISAADCFTKNQTTPFWLR</sequence>
<evidence type="ECO:0000313" key="1">
    <source>
        <dbReference type="EMBL" id="OPC65786.1"/>
    </source>
</evidence>
<evidence type="ECO:0008006" key="3">
    <source>
        <dbReference type="Google" id="ProtNLM"/>
    </source>
</evidence>
<reference evidence="1 2" key="1">
    <citation type="submission" date="2016-06" db="EMBL/GenBank/DDBJ databases">
        <title>Revisiting the taxonomy of the Elizabethkingia Genus based on Whole-Genome Sequencing, Optical Mapping, and MALDI-TOF.</title>
        <authorList>
            <person name="Nicholson A.C."/>
        </authorList>
    </citation>
    <scope>NUCLEOTIDE SEQUENCE [LARGE SCALE GENOMIC DNA]</scope>
    <source>
        <strain evidence="1 2">G4070</strain>
    </source>
</reference>
<dbReference type="RefSeq" id="WP_078771408.1">
    <property type="nucleotide sequence ID" value="NZ_CBCSBR010000021.1"/>
</dbReference>
<gene>
    <name evidence="1" type="ORF">BAZ10_00670</name>
</gene>
<dbReference type="SUPFAM" id="SSF48452">
    <property type="entry name" value="TPR-like"/>
    <property type="match status" value="1"/>
</dbReference>
<dbReference type="Pfam" id="PF12771">
    <property type="entry name" value="SusD-like_2"/>
    <property type="match status" value="1"/>
</dbReference>
<dbReference type="PROSITE" id="PS51257">
    <property type="entry name" value="PROKAR_LIPOPROTEIN"/>
    <property type="match status" value="1"/>
</dbReference>
<comment type="caution">
    <text evidence="1">The sequence shown here is derived from an EMBL/GenBank/DDBJ whole genome shotgun (WGS) entry which is preliminary data.</text>
</comment>
<name>A0A1T3MMP5_9FLAO</name>
<keyword evidence="2" id="KW-1185">Reference proteome</keyword>
<organism evidence="1 2">
    <name type="scientific">Elizabethkingia occulta</name>
    <dbReference type="NCBI Taxonomy" id="1867263"/>
    <lineage>
        <taxon>Bacteria</taxon>
        <taxon>Pseudomonadati</taxon>
        <taxon>Bacteroidota</taxon>
        <taxon>Flavobacteriia</taxon>
        <taxon>Flavobacteriales</taxon>
        <taxon>Weeksellaceae</taxon>
        <taxon>Elizabethkingia</taxon>
    </lineage>
</organism>
<dbReference type="AlphaFoldDB" id="A0A1T3MMP5"/>
<accession>A0A1T3MMP5</accession>
<dbReference type="Gene3D" id="1.25.40.390">
    <property type="match status" value="1"/>
</dbReference>
<proteinExistence type="predicted"/>
<protein>
    <recommendedName>
        <fullName evidence="3">SusD/RagB family nutrient-binding outer membrane lipoprotein</fullName>
    </recommendedName>
</protein>
<dbReference type="InterPro" id="IPR041662">
    <property type="entry name" value="SusD-like_2"/>
</dbReference>
<evidence type="ECO:0000313" key="2">
    <source>
        <dbReference type="Proteomes" id="UP000190813"/>
    </source>
</evidence>
<dbReference type="InterPro" id="IPR011990">
    <property type="entry name" value="TPR-like_helical_dom_sf"/>
</dbReference>
<dbReference type="Proteomes" id="UP000190813">
    <property type="component" value="Unassembled WGS sequence"/>
</dbReference>
<dbReference type="EMBL" id="MAHX01000013">
    <property type="protein sequence ID" value="OPC65786.1"/>
    <property type="molecule type" value="Genomic_DNA"/>
</dbReference>